<evidence type="ECO:0000259" key="2">
    <source>
        <dbReference type="Pfam" id="PF13320"/>
    </source>
</evidence>
<proteinExistence type="predicted"/>
<organism evidence="3 4">
    <name type="scientific">Oligosphaera ethanolica</name>
    <dbReference type="NCBI Taxonomy" id="760260"/>
    <lineage>
        <taxon>Bacteria</taxon>
        <taxon>Pseudomonadati</taxon>
        <taxon>Lentisphaerota</taxon>
        <taxon>Oligosphaeria</taxon>
        <taxon>Oligosphaerales</taxon>
        <taxon>Oligosphaeraceae</taxon>
        <taxon>Oligosphaera</taxon>
    </lineage>
</organism>
<evidence type="ECO:0000313" key="4">
    <source>
        <dbReference type="Proteomes" id="UP001238163"/>
    </source>
</evidence>
<keyword evidence="1" id="KW-0732">Signal</keyword>
<protein>
    <recommendedName>
        <fullName evidence="2">Glycoside hydrolase 123 catalytic domain-containing protein</fullName>
    </recommendedName>
</protein>
<feature type="domain" description="Glycoside hydrolase 123 catalytic" evidence="2">
    <location>
        <begin position="696"/>
        <end position="901"/>
    </location>
</feature>
<sequence length="967" mass="106987">MTASRKYLLHLPILCLSLTAFANETIYDFSYGDVGFNETLPPEKRGVTVIRPEEGAQGLLIHYDKYAVGNATWPYVDIKASAMRGSDWSGYITLVIKSENPGPAITDFKVTLRDKTGKRHTESVALPANATSDVGIDLTKLADKIQLAQISRIDFALAKPTTATRVKLISLALTKDAMPSATAGAGAGAATATDPNRIVTRLYDLRGDIMRGATITQGLRISANDFADIKVSNDAWLDGAPRYPSLTLRADQGGALGQGDLGYMTHIAYNLEQVAGYGNYLGMMIAAGGKRMWHGIGTLGEGFPSNDSQQLWESALDLGNAESLVITSVGSFNAHTFRINQLQFEFRPEALLDQVNATLALVSRQALDQAERAQLDAMAQALTTAYAKVKGGTFRYGDAMDFNRRASDTKQNALTLLRRHNARILPAMTAKQFGVGIADSMTSVFLEGPGSEIVPATAHTLDMAGNEYESFQVVVAATDSALLNVRVEVETPLDARGNAIAADVAVVGHALNKRHNYPQEHIGHYPNFIIPYQQSCDVAEHETVAFWARLKTPRDAPPGTYRATLRVSADSVAPYSFPLLVNVFNFSLPDGTVLPTAFHVLEPRMTGFYKANDEPEKSQALARNLIDVCADYKIPFNHLYWEQTTADSRRNYFDKLKYLHDKGLLTSFAWCTLQLTSTPGHSRFNTSYWMDPDDPEVDRFITSVKEHLDKWLPLCREFGFADKGYIYAFDEGSLNAVTARILAEIKQSYPDIPVMTCGRLGSPDAPAVKDVDIWVPITPRFIARPELVAANRAAGRQVWWYVCNFPRPPHPTLMLDVPAIMPRLLMGMMTQKYRPDGFLYWGVIAWRGKQHDIISYGPRTNWDSETVAGDSEEGNLFGPGLNYTLLPTIRVENYRDGCEDHWYYELLARAIANHANDVDETLLAEAKAALAVPDIIVKGSSEYTRDPQIIRNQRHKVASLLEKLRQK</sequence>
<evidence type="ECO:0000256" key="1">
    <source>
        <dbReference type="SAM" id="SignalP"/>
    </source>
</evidence>
<dbReference type="Gene3D" id="2.60.120.430">
    <property type="entry name" value="Galactose-binding lectin"/>
    <property type="match status" value="1"/>
</dbReference>
<dbReference type="Pfam" id="PF13320">
    <property type="entry name" value="GH123_cat"/>
    <property type="match status" value="1"/>
</dbReference>
<dbReference type="AlphaFoldDB" id="A0AAE4ANF3"/>
<feature type="signal peptide" evidence="1">
    <location>
        <begin position="1"/>
        <end position="22"/>
    </location>
</feature>
<reference evidence="3" key="1">
    <citation type="submission" date="2023-07" db="EMBL/GenBank/DDBJ databases">
        <title>Genomic Encyclopedia of Type Strains, Phase IV (KMG-IV): sequencing the most valuable type-strain genomes for metagenomic binning, comparative biology and taxonomic classification.</title>
        <authorList>
            <person name="Goeker M."/>
        </authorList>
    </citation>
    <scope>NUCLEOTIDE SEQUENCE</scope>
    <source>
        <strain evidence="3">DSM 24202</strain>
    </source>
</reference>
<dbReference type="RefSeq" id="WP_307259618.1">
    <property type="nucleotide sequence ID" value="NZ_JAUSVL010000001.1"/>
</dbReference>
<accession>A0AAE4ANF3</accession>
<comment type="caution">
    <text evidence="3">The sequence shown here is derived from an EMBL/GenBank/DDBJ whole genome shotgun (WGS) entry which is preliminary data.</text>
</comment>
<evidence type="ECO:0000313" key="3">
    <source>
        <dbReference type="EMBL" id="MDQ0288297.1"/>
    </source>
</evidence>
<dbReference type="InterPro" id="IPR025150">
    <property type="entry name" value="GH123_cat"/>
</dbReference>
<keyword evidence="4" id="KW-1185">Reference proteome</keyword>
<feature type="chain" id="PRO_5042185333" description="Glycoside hydrolase 123 catalytic domain-containing protein" evidence="1">
    <location>
        <begin position="23"/>
        <end position="967"/>
    </location>
</feature>
<dbReference type="Proteomes" id="UP001238163">
    <property type="component" value="Unassembled WGS sequence"/>
</dbReference>
<name>A0AAE4ANF3_9BACT</name>
<gene>
    <name evidence="3" type="ORF">J3R75_000404</name>
</gene>
<dbReference type="EMBL" id="JAUSVL010000001">
    <property type="protein sequence ID" value="MDQ0288297.1"/>
    <property type="molecule type" value="Genomic_DNA"/>
</dbReference>